<name>A0ABR4JBV7_9EURO</name>
<protein>
    <submittedName>
        <fullName evidence="1">Uncharacterized protein</fullName>
    </submittedName>
</protein>
<organism evidence="1 2">
    <name type="scientific">Aspergillus pseudoustus</name>
    <dbReference type="NCBI Taxonomy" id="1810923"/>
    <lineage>
        <taxon>Eukaryota</taxon>
        <taxon>Fungi</taxon>
        <taxon>Dikarya</taxon>
        <taxon>Ascomycota</taxon>
        <taxon>Pezizomycotina</taxon>
        <taxon>Eurotiomycetes</taxon>
        <taxon>Eurotiomycetidae</taxon>
        <taxon>Eurotiales</taxon>
        <taxon>Aspergillaceae</taxon>
        <taxon>Aspergillus</taxon>
        <taxon>Aspergillus subgen. Nidulantes</taxon>
    </lineage>
</organism>
<evidence type="ECO:0000313" key="1">
    <source>
        <dbReference type="EMBL" id="KAL2836577.1"/>
    </source>
</evidence>
<sequence length="102" mass="12117">MILLKLVKDHGIELGGQEKYKLVFRWKELEPNRLNGSDIQNAFNTALRMAEANRENPWDIANPNSFWGEYFNTSLHLQIERQIYLTDIRGDDREYAHAKPWR</sequence>
<evidence type="ECO:0000313" key="2">
    <source>
        <dbReference type="Proteomes" id="UP001610446"/>
    </source>
</evidence>
<dbReference type="Proteomes" id="UP001610446">
    <property type="component" value="Unassembled WGS sequence"/>
</dbReference>
<gene>
    <name evidence="1" type="ORF">BJY01DRAFT_54805</name>
</gene>
<dbReference type="EMBL" id="JBFXLU010000176">
    <property type="protein sequence ID" value="KAL2836577.1"/>
    <property type="molecule type" value="Genomic_DNA"/>
</dbReference>
<accession>A0ABR4JBV7</accession>
<proteinExistence type="predicted"/>
<keyword evidence="2" id="KW-1185">Reference proteome</keyword>
<comment type="caution">
    <text evidence="1">The sequence shown here is derived from an EMBL/GenBank/DDBJ whole genome shotgun (WGS) entry which is preliminary data.</text>
</comment>
<reference evidence="1 2" key="1">
    <citation type="submission" date="2024-07" db="EMBL/GenBank/DDBJ databases">
        <title>Section-level genome sequencing and comparative genomics of Aspergillus sections Usti and Cavernicolus.</title>
        <authorList>
            <consortium name="Lawrence Berkeley National Laboratory"/>
            <person name="Nybo J.L."/>
            <person name="Vesth T.C."/>
            <person name="Theobald S."/>
            <person name="Frisvad J.C."/>
            <person name="Larsen T.O."/>
            <person name="Kjaerboelling I."/>
            <person name="Rothschild-Mancinelli K."/>
            <person name="Lyhne E.K."/>
            <person name="Kogle M.E."/>
            <person name="Barry K."/>
            <person name="Clum A."/>
            <person name="Na H."/>
            <person name="Ledsgaard L."/>
            <person name="Lin J."/>
            <person name="Lipzen A."/>
            <person name="Kuo A."/>
            <person name="Riley R."/>
            <person name="Mondo S."/>
            <person name="Labutti K."/>
            <person name="Haridas S."/>
            <person name="Pangalinan J."/>
            <person name="Salamov A.A."/>
            <person name="Simmons B.A."/>
            <person name="Magnuson J.K."/>
            <person name="Chen J."/>
            <person name="Drula E."/>
            <person name="Henrissat B."/>
            <person name="Wiebenga A."/>
            <person name="Lubbers R.J."/>
            <person name="Gomes A.C."/>
            <person name="Makela M.R."/>
            <person name="Stajich J."/>
            <person name="Grigoriev I.V."/>
            <person name="Mortensen U.H."/>
            <person name="De Vries R.P."/>
            <person name="Baker S.E."/>
            <person name="Andersen M.R."/>
        </authorList>
    </citation>
    <scope>NUCLEOTIDE SEQUENCE [LARGE SCALE GENOMIC DNA]</scope>
    <source>
        <strain evidence="1 2">CBS 123904</strain>
    </source>
</reference>